<evidence type="ECO:0000313" key="2">
    <source>
        <dbReference type="EMBL" id="SFV52499.1"/>
    </source>
</evidence>
<dbReference type="Pfam" id="PF03008">
    <property type="entry name" value="DUF234"/>
    <property type="match status" value="1"/>
</dbReference>
<dbReference type="SUPFAM" id="SSF52980">
    <property type="entry name" value="Restriction endonuclease-like"/>
    <property type="match status" value="1"/>
</dbReference>
<proteinExistence type="predicted"/>
<dbReference type="PANTHER" id="PTHR34704:SF1">
    <property type="entry name" value="ATPASE"/>
    <property type="match status" value="1"/>
</dbReference>
<organism evidence="2">
    <name type="scientific">hydrothermal vent metagenome</name>
    <dbReference type="NCBI Taxonomy" id="652676"/>
    <lineage>
        <taxon>unclassified sequences</taxon>
        <taxon>metagenomes</taxon>
        <taxon>ecological metagenomes</taxon>
    </lineage>
</organism>
<evidence type="ECO:0000259" key="1">
    <source>
        <dbReference type="Pfam" id="PF03008"/>
    </source>
</evidence>
<gene>
    <name evidence="2" type="ORF">MNB_SM-7-1265</name>
</gene>
<dbReference type="PANTHER" id="PTHR34704">
    <property type="entry name" value="ATPASE"/>
    <property type="match status" value="1"/>
</dbReference>
<dbReference type="InterPro" id="IPR011335">
    <property type="entry name" value="Restrct_endonuc-II-like"/>
</dbReference>
<reference evidence="2" key="1">
    <citation type="submission" date="2016-10" db="EMBL/GenBank/DDBJ databases">
        <authorList>
            <person name="de Groot N.N."/>
        </authorList>
    </citation>
    <scope>NUCLEOTIDE SEQUENCE</scope>
</reference>
<accession>A0A1W1BG93</accession>
<sequence length="290" mass="34242">MERCIELFAIFGGLDVEIDTSKHTHELIIEHILQHYEQIDAYVSTLVCDDTDAKKLLLALSVGDRRIFSLFKRARLNNINGGIALNFLTQKGLIKIEYSREQDKRGIKPKLSKEEARHRVSDKFLFVHPFLRFWFYFISPHAKEIKNGNFTKMLDDFNQRKYSYTSLVFEELSRILLSYYLRDEEIESIDSYWDANVEVDIMVKTKRGAFYIAECKWTNHKINKKELNKLQEKCQAMEVQPKQLIFFSKRGYSKELLGMQSKRLVLFSVEDFKKLLKSHPAMNSFPLKIF</sequence>
<dbReference type="InterPro" id="IPR004256">
    <property type="entry name" value="DUF234"/>
</dbReference>
<dbReference type="AlphaFoldDB" id="A0A1W1BG93"/>
<protein>
    <recommendedName>
        <fullName evidence="1">DUF234 domain-containing protein</fullName>
    </recommendedName>
</protein>
<dbReference type="EMBL" id="FPHB01000020">
    <property type="protein sequence ID" value="SFV52499.1"/>
    <property type="molecule type" value="Genomic_DNA"/>
</dbReference>
<feature type="domain" description="DUF234" evidence="1">
    <location>
        <begin position="134"/>
        <end position="224"/>
    </location>
</feature>
<name>A0A1W1BG93_9ZZZZ</name>